<proteinExistence type="inferred from homology"/>
<comment type="catalytic activity">
    <reaction evidence="8">
        <text>a quaternary ammonium(out) + ATP + H2O = a quaternary ammonium(in) + ADP + phosphate + H(+)</text>
        <dbReference type="Rhea" id="RHEA:11036"/>
        <dbReference type="ChEBI" id="CHEBI:15377"/>
        <dbReference type="ChEBI" id="CHEBI:15378"/>
        <dbReference type="ChEBI" id="CHEBI:30616"/>
        <dbReference type="ChEBI" id="CHEBI:35267"/>
        <dbReference type="ChEBI" id="CHEBI:43474"/>
        <dbReference type="ChEBI" id="CHEBI:456216"/>
    </reaction>
</comment>
<dbReference type="PANTHER" id="PTHR43117:SF3">
    <property type="entry name" value="CHOLINE TRANSPORT ATP-BINDING PROTEIN OPUBA"/>
    <property type="match status" value="1"/>
</dbReference>
<keyword evidence="8" id="KW-0472">Membrane</keyword>
<gene>
    <name evidence="11" type="primary">opuBA</name>
    <name evidence="11" type="ORF">CPRO_29610</name>
    <name evidence="12" type="ORF">SAMN02745151_00426</name>
</gene>
<dbReference type="PANTHER" id="PTHR43117">
    <property type="entry name" value="OSMOPROTECTANT IMPORT ATP-BINDING PROTEIN OSMV"/>
    <property type="match status" value="1"/>
</dbReference>
<organism evidence="12 14">
    <name type="scientific">Anaerotignum propionicum DSM 1682</name>
    <dbReference type="NCBI Taxonomy" id="991789"/>
    <lineage>
        <taxon>Bacteria</taxon>
        <taxon>Bacillati</taxon>
        <taxon>Bacillota</taxon>
        <taxon>Clostridia</taxon>
        <taxon>Lachnospirales</taxon>
        <taxon>Anaerotignaceae</taxon>
        <taxon>Anaerotignum</taxon>
    </lineage>
</organism>
<dbReference type="SMART" id="SM00382">
    <property type="entry name" value="AAA"/>
    <property type="match status" value="1"/>
</dbReference>
<dbReference type="InterPro" id="IPR027417">
    <property type="entry name" value="P-loop_NTPase"/>
</dbReference>
<dbReference type="SUPFAM" id="SSF52540">
    <property type="entry name" value="P-loop containing nucleoside triphosphate hydrolases"/>
    <property type="match status" value="1"/>
</dbReference>
<name>A0A0X8VEL2_ANAPI</name>
<dbReference type="GO" id="GO:0016887">
    <property type="term" value="F:ATP hydrolysis activity"/>
    <property type="evidence" value="ECO:0007669"/>
    <property type="project" value="UniProtKB-UniRule"/>
</dbReference>
<evidence type="ECO:0000256" key="3">
    <source>
        <dbReference type="ARBA" id="ARBA00022737"/>
    </source>
</evidence>
<evidence type="ECO:0000313" key="13">
    <source>
        <dbReference type="Proteomes" id="UP000068026"/>
    </source>
</evidence>
<keyword evidence="4 8" id="KW-0547">Nucleotide-binding</keyword>
<evidence type="ECO:0000259" key="9">
    <source>
        <dbReference type="PROSITE" id="PS50893"/>
    </source>
</evidence>
<dbReference type="InterPro" id="IPR005892">
    <property type="entry name" value="Gly-betaine_transp_ATP-bd"/>
</dbReference>
<protein>
    <recommendedName>
        <fullName evidence="8">Quaternary amine transport ATP-binding protein</fullName>
        <ecNumber evidence="8">7.6.2.9</ecNumber>
    </recommendedName>
</protein>
<comment type="subcellular location">
    <subcellularLocation>
        <location evidence="8">Cell inner membrane</location>
        <topology evidence="8">Peripheral membrane protein</topology>
    </subcellularLocation>
</comment>
<evidence type="ECO:0000256" key="7">
    <source>
        <dbReference type="PROSITE-ProRule" id="PRU00703"/>
    </source>
</evidence>
<reference evidence="12" key="4">
    <citation type="submission" date="2016-11" db="EMBL/GenBank/DDBJ databases">
        <authorList>
            <person name="Varghese N."/>
            <person name="Submissions S."/>
        </authorList>
    </citation>
    <scope>NUCLEOTIDE SEQUENCE</scope>
    <source>
        <strain evidence="12">DSM 1682</strain>
    </source>
</reference>
<evidence type="ECO:0000313" key="14">
    <source>
        <dbReference type="Proteomes" id="UP000184204"/>
    </source>
</evidence>
<evidence type="ECO:0000313" key="12">
    <source>
        <dbReference type="EMBL" id="SHE33246.1"/>
    </source>
</evidence>
<dbReference type="InterPro" id="IPR046342">
    <property type="entry name" value="CBS_dom_sf"/>
</dbReference>
<dbReference type="GO" id="GO:0015418">
    <property type="term" value="F:ABC-type quaternary ammonium compound transporting activity"/>
    <property type="evidence" value="ECO:0007669"/>
    <property type="project" value="UniProtKB-EC"/>
</dbReference>
<feature type="domain" description="ABC transporter" evidence="9">
    <location>
        <begin position="2"/>
        <end position="236"/>
    </location>
</feature>
<evidence type="ECO:0000256" key="4">
    <source>
        <dbReference type="ARBA" id="ARBA00022741"/>
    </source>
</evidence>
<dbReference type="Pfam" id="PF00571">
    <property type="entry name" value="CBS"/>
    <property type="match status" value="2"/>
</dbReference>
<keyword evidence="8" id="KW-0997">Cell inner membrane</keyword>
<dbReference type="PROSITE" id="PS50893">
    <property type="entry name" value="ABC_TRANSPORTER_2"/>
    <property type="match status" value="1"/>
</dbReference>
<dbReference type="AlphaFoldDB" id="A0A0X8VEL2"/>
<keyword evidence="5 8" id="KW-0067">ATP-binding</keyword>
<reference evidence="13" key="2">
    <citation type="submission" date="2016-01" db="EMBL/GenBank/DDBJ databases">
        <authorList>
            <person name="Poehlein A."/>
            <person name="Schlien K."/>
            <person name="Gottschalk G."/>
            <person name="Buckel W."/>
            <person name="Daniel R."/>
        </authorList>
    </citation>
    <scope>NUCLEOTIDE SEQUENCE [LARGE SCALE GENOMIC DNA]</scope>
    <source>
        <strain evidence="13">X2</strain>
    </source>
</reference>
<keyword evidence="6 7" id="KW-0129">CBS domain</keyword>
<evidence type="ECO:0000256" key="8">
    <source>
        <dbReference type="RuleBase" id="RU369116"/>
    </source>
</evidence>
<dbReference type="GO" id="GO:0031460">
    <property type="term" value="P:glycine betaine transport"/>
    <property type="evidence" value="ECO:0007669"/>
    <property type="project" value="InterPro"/>
</dbReference>
<dbReference type="GO" id="GO:0006865">
    <property type="term" value="P:amino acid transport"/>
    <property type="evidence" value="ECO:0007669"/>
    <property type="project" value="UniProtKB-UniRule"/>
</dbReference>
<dbReference type="Pfam" id="PF00005">
    <property type="entry name" value="ABC_tran"/>
    <property type="match status" value="1"/>
</dbReference>
<evidence type="ECO:0000259" key="10">
    <source>
        <dbReference type="PROSITE" id="PS51371"/>
    </source>
</evidence>
<dbReference type="InterPro" id="IPR003439">
    <property type="entry name" value="ABC_transporter-like_ATP-bd"/>
</dbReference>
<evidence type="ECO:0000256" key="6">
    <source>
        <dbReference type="ARBA" id="ARBA00023122"/>
    </source>
</evidence>
<comment type="similarity">
    <text evidence="1 8">Belongs to the ABC transporter superfamily.</text>
</comment>
<dbReference type="RefSeq" id="WP_066053391.1">
    <property type="nucleotide sequence ID" value="NZ_CP014223.1"/>
</dbReference>
<dbReference type="NCBIfam" id="TIGR01186">
    <property type="entry name" value="proV"/>
    <property type="match status" value="1"/>
</dbReference>
<dbReference type="EMBL" id="FQUA01000001">
    <property type="protein sequence ID" value="SHE33246.1"/>
    <property type="molecule type" value="Genomic_DNA"/>
</dbReference>
<dbReference type="GO" id="GO:0005886">
    <property type="term" value="C:plasma membrane"/>
    <property type="evidence" value="ECO:0007669"/>
    <property type="project" value="UniProtKB-SubCell"/>
</dbReference>
<feature type="domain" description="CBS" evidence="10">
    <location>
        <begin position="314"/>
        <end position="373"/>
    </location>
</feature>
<dbReference type="InterPro" id="IPR003593">
    <property type="entry name" value="AAA+_ATPase"/>
</dbReference>
<keyword evidence="2 8" id="KW-0813">Transport</keyword>
<dbReference type="PROSITE" id="PS00211">
    <property type="entry name" value="ABC_TRANSPORTER_1"/>
    <property type="match status" value="1"/>
</dbReference>
<evidence type="ECO:0000256" key="1">
    <source>
        <dbReference type="ARBA" id="ARBA00005417"/>
    </source>
</evidence>
<evidence type="ECO:0000313" key="11">
    <source>
        <dbReference type="EMBL" id="AMJ42491.1"/>
    </source>
</evidence>
<dbReference type="EMBL" id="CP014223">
    <property type="protein sequence ID" value="AMJ42491.1"/>
    <property type="molecule type" value="Genomic_DNA"/>
</dbReference>
<dbReference type="Proteomes" id="UP000068026">
    <property type="component" value="Chromosome"/>
</dbReference>
<dbReference type="EC" id="7.6.2.9" evidence="8"/>
<evidence type="ECO:0000256" key="5">
    <source>
        <dbReference type="ARBA" id="ARBA00022840"/>
    </source>
</evidence>
<dbReference type="Proteomes" id="UP000184204">
    <property type="component" value="Unassembled WGS sequence"/>
</dbReference>
<accession>A0A0X8VEL2</accession>
<comment type="subunit">
    <text evidence="8">The complex is probably composed of two ATP-binding proteins, two transmembrane proteins and a solute-binding protein.</text>
</comment>
<dbReference type="Gene3D" id="3.40.50.300">
    <property type="entry name" value="P-loop containing nucleotide triphosphate hydrolases"/>
    <property type="match status" value="1"/>
</dbReference>
<feature type="domain" description="CBS" evidence="10">
    <location>
        <begin position="255"/>
        <end position="313"/>
    </location>
</feature>
<dbReference type="FunFam" id="3.40.50.300:FF:000425">
    <property type="entry name" value="Probable ABC transporter, ATP-binding subunit"/>
    <property type="match status" value="1"/>
</dbReference>
<dbReference type="KEGG" id="cpro:CPRO_29610"/>
<reference evidence="11 13" key="1">
    <citation type="journal article" date="2016" name="Genome Announc.">
        <title>Complete Genome Sequence of the Amino Acid-Fermenting Clostridium propionicum X2 (DSM 1682).</title>
        <authorList>
            <person name="Poehlein A."/>
            <person name="Schlien K."/>
            <person name="Chowdhury N.P."/>
            <person name="Gottschalk G."/>
            <person name="Buckel W."/>
            <person name="Daniel R."/>
        </authorList>
    </citation>
    <scope>NUCLEOTIDE SEQUENCE [LARGE SCALE GENOMIC DNA]</scope>
    <source>
        <strain evidence="11 13">X2</strain>
    </source>
</reference>
<dbReference type="SUPFAM" id="SSF54631">
    <property type="entry name" value="CBS-domain pair"/>
    <property type="match status" value="1"/>
</dbReference>
<sequence length="375" mass="41447">MIQFRNVSKRYGKKIILDNLTLDIKAGEFVILIGPSGCGKTTTLKTINRLIEPDSGEIIIDGKDITKVDPVQLRRTIGYVIQQIGLFPNMTVEQNIAVVPKLLNYKKEEIDEIVHRLLDLVNMPYEENAKKYPSELSGGQQQRIGVLRALAASPPIVLMDEPFGALDPVTRDSLQEEVKKIQKKLGKTIVFVTHDMDEAIRLADTIVFMNEGKVLQVASPEEMLQNPADPIIKSFLGKHMNNGNTANNMVASDFMRSKVLTVSKTKKTLECIELMSRRDVSSLIVVEDDDTYLGTVSVDKIKAQGKAGKEIAELITVEAMTVNRNSNAQEAFELLIASPTGYVIVLNDNNTVAGLITKTSMAKAMGEALWGEMTQ</sequence>
<dbReference type="Gene3D" id="3.10.580.10">
    <property type="entry name" value="CBS-domain"/>
    <property type="match status" value="1"/>
</dbReference>
<keyword evidence="3" id="KW-0677">Repeat</keyword>
<dbReference type="PROSITE" id="PS51371">
    <property type="entry name" value="CBS"/>
    <property type="match status" value="2"/>
</dbReference>
<dbReference type="InterPro" id="IPR000644">
    <property type="entry name" value="CBS_dom"/>
</dbReference>
<dbReference type="GO" id="GO:0005524">
    <property type="term" value="F:ATP binding"/>
    <property type="evidence" value="ECO:0007669"/>
    <property type="project" value="UniProtKB-UniRule"/>
</dbReference>
<keyword evidence="8" id="KW-1003">Cell membrane</keyword>
<evidence type="ECO:0000256" key="2">
    <source>
        <dbReference type="ARBA" id="ARBA00022448"/>
    </source>
</evidence>
<dbReference type="InterPro" id="IPR017871">
    <property type="entry name" value="ABC_transporter-like_CS"/>
</dbReference>
<keyword evidence="13" id="KW-1185">Reference proteome</keyword>
<dbReference type="OrthoDB" id="9802264at2"/>
<reference evidence="14" key="3">
    <citation type="submission" date="2016-11" db="EMBL/GenBank/DDBJ databases">
        <authorList>
            <person name="Jaros S."/>
            <person name="Januszkiewicz K."/>
            <person name="Wedrychowicz H."/>
        </authorList>
    </citation>
    <scope>NUCLEOTIDE SEQUENCE [LARGE SCALE GENOMIC DNA]</scope>
    <source>
        <strain evidence="14">DSM 1682</strain>
    </source>
</reference>